<evidence type="ECO:0000256" key="2">
    <source>
        <dbReference type="ARBA" id="ARBA00022679"/>
    </source>
</evidence>
<evidence type="ECO:0000256" key="3">
    <source>
        <dbReference type="ARBA" id="ARBA00023096"/>
    </source>
</evidence>
<dbReference type="InterPro" id="IPR004569">
    <property type="entry name" value="PyrdxlP_synth_PdxJ"/>
</dbReference>
<accession>A0A382RMQ5</accession>
<protein>
    <recommendedName>
        <fullName evidence="5">Pyridoxine 5'-phosphate synthase</fullName>
    </recommendedName>
</protein>
<dbReference type="Gene3D" id="3.20.20.70">
    <property type="entry name" value="Aldolase class I"/>
    <property type="match status" value="1"/>
</dbReference>
<sequence length="75" mass="8194">KYEATAAMATSLGIGVNAGHDLDLHNLRRFLDIPDILEVSIGHALVVECLLQGLEPVIEQYLAITAGQESESHYY</sequence>
<reference evidence="4" key="1">
    <citation type="submission" date="2018-05" db="EMBL/GenBank/DDBJ databases">
        <authorList>
            <person name="Lanie J.A."/>
            <person name="Ng W.-L."/>
            <person name="Kazmierczak K.M."/>
            <person name="Andrzejewski T.M."/>
            <person name="Davidsen T.M."/>
            <person name="Wayne K.J."/>
            <person name="Tettelin H."/>
            <person name="Glass J.I."/>
            <person name="Rusch D."/>
            <person name="Podicherti R."/>
            <person name="Tsui H.-C.T."/>
            <person name="Winkler M.E."/>
        </authorList>
    </citation>
    <scope>NUCLEOTIDE SEQUENCE</scope>
</reference>
<feature type="non-terminal residue" evidence="4">
    <location>
        <position position="1"/>
    </location>
</feature>
<dbReference type="PANTHER" id="PTHR30456">
    <property type="entry name" value="PYRIDOXINE 5'-PHOSPHATE SYNTHASE"/>
    <property type="match status" value="1"/>
</dbReference>
<dbReference type="PANTHER" id="PTHR30456:SF0">
    <property type="entry name" value="PYRIDOXINE 5'-PHOSPHATE SYNTHASE"/>
    <property type="match status" value="1"/>
</dbReference>
<dbReference type="Pfam" id="PF03740">
    <property type="entry name" value="PdxJ"/>
    <property type="match status" value="1"/>
</dbReference>
<name>A0A382RMQ5_9ZZZZ</name>
<keyword evidence="1" id="KW-0963">Cytoplasm</keyword>
<dbReference type="GO" id="GO:0033856">
    <property type="term" value="F:pyridoxine 5'-phosphate synthase activity"/>
    <property type="evidence" value="ECO:0007669"/>
    <property type="project" value="InterPro"/>
</dbReference>
<dbReference type="SUPFAM" id="SSF63892">
    <property type="entry name" value="Pyridoxine 5'-phosphate synthase"/>
    <property type="match status" value="1"/>
</dbReference>
<dbReference type="AlphaFoldDB" id="A0A382RMQ5"/>
<dbReference type="EMBL" id="UINC01122618">
    <property type="protein sequence ID" value="SVC98542.1"/>
    <property type="molecule type" value="Genomic_DNA"/>
</dbReference>
<gene>
    <name evidence="4" type="ORF">METZ01_LOCUS351396</name>
</gene>
<dbReference type="InterPro" id="IPR036130">
    <property type="entry name" value="Pyridoxine-5'_phos_synth"/>
</dbReference>
<evidence type="ECO:0000313" key="4">
    <source>
        <dbReference type="EMBL" id="SVC98542.1"/>
    </source>
</evidence>
<evidence type="ECO:0000256" key="1">
    <source>
        <dbReference type="ARBA" id="ARBA00022490"/>
    </source>
</evidence>
<keyword evidence="2" id="KW-0808">Transferase</keyword>
<organism evidence="4">
    <name type="scientific">marine metagenome</name>
    <dbReference type="NCBI Taxonomy" id="408172"/>
    <lineage>
        <taxon>unclassified sequences</taxon>
        <taxon>metagenomes</taxon>
        <taxon>ecological metagenomes</taxon>
    </lineage>
</organism>
<dbReference type="GO" id="GO:0005829">
    <property type="term" value="C:cytosol"/>
    <property type="evidence" value="ECO:0007669"/>
    <property type="project" value="TreeGrafter"/>
</dbReference>
<dbReference type="GO" id="GO:0008615">
    <property type="term" value="P:pyridoxine biosynthetic process"/>
    <property type="evidence" value="ECO:0007669"/>
    <property type="project" value="UniProtKB-KW"/>
</dbReference>
<evidence type="ECO:0008006" key="5">
    <source>
        <dbReference type="Google" id="ProtNLM"/>
    </source>
</evidence>
<proteinExistence type="predicted"/>
<keyword evidence="3" id="KW-0664">Pyridoxine biosynthesis</keyword>
<dbReference type="InterPro" id="IPR013785">
    <property type="entry name" value="Aldolase_TIM"/>
</dbReference>